<evidence type="ECO:0000256" key="1">
    <source>
        <dbReference type="SAM" id="Phobius"/>
    </source>
</evidence>
<proteinExistence type="predicted"/>
<feature type="transmembrane region" description="Helical" evidence="1">
    <location>
        <begin position="189"/>
        <end position="208"/>
    </location>
</feature>
<keyword evidence="1" id="KW-0812">Transmembrane</keyword>
<keyword evidence="3" id="KW-1185">Reference proteome</keyword>
<feature type="transmembrane region" description="Helical" evidence="1">
    <location>
        <begin position="289"/>
        <end position="308"/>
    </location>
</feature>
<dbReference type="Proteomes" id="UP001549204">
    <property type="component" value="Unassembled WGS sequence"/>
</dbReference>
<sequence length="392" mass="43910">MIDGFGFPMLNWIYPGRGKILPSGAACGSCAARIILLYAVAFLVALGTDPAFAHVKWFSAYDLGMPPQPLSSLINPLFIGSVLLSMCFVIVMFWFDAWLASWPAYADYMRQFEHWRRASPDLLRIGLGLFLWALWLLGGIILTPELRISSTYIGWLQFFLALCTLTWPTTLISGAGLIGLYAYGIHDYGVFHMMDYPLFLGIAVYLIIQSARLERFYRHADMILVVSLSATLLWAAVEKWLYWSWTMLLLEKHSYLALGIDHHEYIILAGFVEFVAAFLVLFGRASQILASIVLLAIFTSAIAEFGKIDAVGHLMIILALVVIILDGVATTAHGNFTRRQLRVSRAGTAPLAFSAFLFLYVFAYSLMYQLAPPTDKLPKELPNSLPRRDAEK</sequence>
<keyword evidence="1" id="KW-1133">Transmembrane helix</keyword>
<dbReference type="RefSeq" id="WP_263805031.1">
    <property type="nucleotide sequence ID" value="NZ_JBEPMC010000013.1"/>
</dbReference>
<feature type="transmembrane region" description="Helical" evidence="1">
    <location>
        <begin position="155"/>
        <end position="183"/>
    </location>
</feature>
<reference evidence="2 3" key="1">
    <citation type="submission" date="2024-06" db="EMBL/GenBank/DDBJ databases">
        <title>Genomic Encyclopedia of Type Strains, Phase IV (KMG-IV): sequencing the most valuable type-strain genomes for metagenomic binning, comparative biology and taxonomic classification.</title>
        <authorList>
            <person name="Goeker M."/>
        </authorList>
    </citation>
    <scope>NUCLEOTIDE SEQUENCE [LARGE SCALE GENOMIC DNA]</scope>
    <source>
        <strain evidence="2 3">DSM 100022</strain>
    </source>
</reference>
<name>A0ABV2GWN7_9HYPH</name>
<keyword evidence="1" id="KW-0472">Membrane</keyword>
<feature type="transmembrane region" description="Helical" evidence="1">
    <location>
        <begin position="73"/>
        <end position="95"/>
    </location>
</feature>
<protein>
    <submittedName>
        <fullName evidence="2">Uncharacterized protein</fullName>
    </submittedName>
</protein>
<feature type="transmembrane region" description="Helical" evidence="1">
    <location>
        <begin position="314"/>
        <end position="336"/>
    </location>
</feature>
<comment type="caution">
    <text evidence="2">The sequence shown here is derived from an EMBL/GenBank/DDBJ whole genome shotgun (WGS) entry which is preliminary data.</text>
</comment>
<organism evidence="2 3">
    <name type="scientific">Mesorhizobium robiniae</name>
    <dbReference type="NCBI Taxonomy" id="559315"/>
    <lineage>
        <taxon>Bacteria</taxon>
        <taxon>Pseudomonadati</taxon>
        <taxon>Pseudomonadota</taxon>
        <taxon>Alphaproteobacteria</taxon>
        <taxon>Hyphomicrobiales</taxon>
        <taxon>Phyllobacteriaceae</taxon>
        <taxon>Mesorhizobium</taxon>
    </lineage>
</organism>
<feature type="transmembrane region" description="Helical" evidence="1">
    <location>
        <begin position="220"/>
        <end position="245"/>
    </location>
</feature>
<feature type="transmembrane region" description="Helical" evidence="1">
    <location>
        <begin position="265"/>
        <end position="282"/>
    </location>
</feature>
<accession>A0ABV2GWN7</accession>
<dbReference type="EMBL" id="JBEPMC010000013">
    <property type="protein sequence ID" value="MET3582710.1"/>
    <property type="molecule type" value="Genomic_DNA"/>
</dbReference>
<evidence type="ECO:0000313" key="2">
    <source>
        <dbReference type="EMBL" id="MET3582710.1"/>
    </source>
</evidence>
<feature type="transmembrane region" description="Helical" evidence="1">
    <location>
        <begin position="20"/>
        <end position="46"/>
    </location>
</feature>
<gene>
    <name evidence="2" type="ORF">ABID19_005772</name>
</gene>
<feature type="transmembrane region" description="Helical" evidence="1">
    <location>
        <begin position="122"/>
        <end position="143"/>
    </location>
</feature>
<evidence type="ECO:0000313" key="3">
    <source>
        <dbReference type="Proteomes" id="UP001549204"/>
    </source>
</evidence>
<feature type="transmembrane region" description="Helical" evidence="1">
    <location>
        <begin position="348"/>
        <end position="371"/>
    </location>
</feature>